<evidence type="ECO:0000313" key="15">
    <source>
        <dbReference type="Proteomes" id="UP000281245"/>
    </source>
</evidence>
<evidence type="ECO:0000313" key="10">
    <source>
        <dbReference type="EMBL" id="RMY13436.1"/>
    </source>
</evidence>
<evidence type="ECO:0000259" key="8">
    <source>
        <dbReference type="PROSITE" id="PS50850"/>
    </source>
</evidence>
<accession>A0A3M6ZDQ1</accession>
<evidence type="ECO:0000256" key="4">
    <source>
        <dbReference type="ARBA" id="ARBA00022989"/>
    </source>
</evidence>
<dbReference type="FunFam" id="1.20.1250.20:FF:000068">
    <property type="entry name" value="MFS general substrate transporter"/>
    <property type="match status" value="1"/>
</dbReference>
<keyword evidence="5 7" id="KW-0472">Membrane</keyword>
<dbReference type="Gene3D" id="1.20.1250.20">
    <property type="entry name" value="MFS general substrate transporter like domains"/>
    <property type="match status" value="2"/>
</dbReference>
<keyword evidence="4 7" id="KW-1133">Transmembrane helix</keyword>
<dbReference type="Proteomes" id="UP000281245">
    <property type="component" value="Unassembled WGS sequence"/>
</dbReference>
<evidence type="ECO:0000313" key="14">
    <source>
        <dbReference type="Proteomes" id="UP000276864"/>
    </source>
</evidence>
<evidence type="ECO:0000256" key="2">
    <source>
        <dbReference type="ARBA" id="ARBA00022448"/>
    </source>
</evidence>
<feature type="transmembrane region" description="Helical" evidence="7">
    <location>
        <begin position="191"/>
        <end position="212"/>
    </location>
</feature>
<dbReference type="PROSITE" id="PS50850">
    <property type="entry name" value="MFS"/>
    <property type="match status" value="1"/>
</dbReference>
<feature type="transmembrane region" description="Helical" evidence="7">
    <location>
        <begin position="383"/>
        <end position="406"/>
    </location>
</feature>
<dbReference type="GO" id="GO:0022857">
    <property type="term" value="F:transmembrane transporter activity"/>
    <property type="evidence" value="ECO:0007669"/>
    <property type="project" value="InterPro"/>
</dbReference>
<name>A0A3M6ZDQ1_HORWE</name>
<dbReference type="InterPro" id="IPR020846">
    <property type="entry name" value="MFS_dom"/>
</dbReference>
<feature type="region of interest" description="Disordered" evidence="6">
    <location>
        <begin position="1"/>
        <end position="23"/>
    </location>
</feature>
<dbReference type="InterPro" id="IPR036259">
    <property type="entry name" value="MFS_trans_sf"/>
</dbReference>
<feature type="transmembrane region" description="Helical" evidence="7">
    <location>
        <begin position="358"/>
        <end position="377"/>
    </location>
</feature>
<evidence type="ECO:0000256" key="7">
    <source>
        <dbReference type="SAM" id="Phobius"/>
    </source>
</evidence>
<dbReference type="VEuPathDB" id="FungiDB:BTJ68_12183"/>
<evidence type="ECO:0000256" key="3">
    <source>
        <dbReference type="ARBA" id="ARBA00022692"/>
    </source>
</evidence>
<dbReference type="EMBL" id="QWIK01000097">
    <property type="protein sequence ID" value="RMY13436.1"/>
    <property type="molecule type" value="Genomic_DNA"/>
</dbReference>
<feature type="transmembrane region" description="Helical" evidence="7">
    <location>
        <begin position="131"/>
        <end position="155"/>
    </location>
</feature>
<dbReference type="SUPFAM" id="SSF103473">
    <property type="entry name" value="MFS general substrate transporter"/>
    <property type="match status" value="1"/>
</dbReference>
<keyword evidence="2" id="KW-0813">Transport</keyword>
<dbReference type="FunFam" id="1.20.1250.20:FF:000034">
    <property type="entry name" value="MFS general substrate transporter"/>
    <property type="match status" value="1"/>
</dbReference>
<comment type="subcellular location">
    <subcellularLocation>
        <location evidence="1">Membrane</location>
        <topology evidence="1">Multi-pass membrane protein</topology>
    </subcellularLocation>
</comment>
<dbReference type="Proteomes" id="UP000282582">
    <property type="component" value="Unassembled WGS sequence"/>
</dbReference>
<dbReference type="Pfam" id="PF07690">
    <property type="entry name" value="MFS_1"/>
    <property type="match status" value="1"/>
</dbReference>
<protein>
    <recommendedName>
        <fullName evidence="8">Major facilitator superfamily (MFS) profile domain-containing protein</fullName>
    </recommendedName>
</protein>
<evidence type="ECO:0000313" key="11">
    <source>
        <dbReference type="EMBL" id="RMY24364.1"/>
    </source>
</evidence>
<dbReference type="EMBL" id="QWIL01000085">
    <property type="protein sequence ID" value="RMY24364.1"/>
    <property type="molecule type" value="Genomic_DNA"/>
</dbReference>
<feature type="transmembrane region" description="Helical" evidence="7">
    <location>
        <begin position="105"/>
        <end position="124"/>
    </location>
</feature>
<dbReference type="EMBL" id="QWIJ01000085">
    <property type="protein sequence ID" value="RMX88099.1"/>
    <property type="molecule type" value="Genomic_DNA"/>
</dbReference>
<evidence type="ECO:0000256" key="5">
    <source>
        <dbReference type="ARBA" id="ARBA00023136"/>
    </source>
</evidence>
<dbReference type="Proteomes" id="UP000276864">
    <property type="component" value="Unassembled WGS sequence"/>
</dbReference>
<sequence>MSLSKEEDTAVEMERVSSSDLDAEKAYATEHAERLSELADPDAGKSPEERAAIDRKLMRKVDLWLIPWLCLLYLLSFLDRSNIGNARLAGMEEDLDMGGHDYNNALTIFFISYALAEPITNVLLKRLTPRVFFTSIILLWGLIMTLMGLVTNYAGLLACRWFLGLAEAGLFPGVNYYLSCWYKRSELGMRAAVFFSAAALAGSFGGLLAAAIAQMEGVGGKAGWAWIFIIEGLATMFVGCFCWWMVFDWPATARFLTEEDRLRLRRRLAADNQSSTAEEYDKRHVIAALKDWKCWGYAFIYMGNLCPLYAFSLFLPTILAGMGYEGTHAQLLSVPPYAVAATCTIAVGWIADRTRQRGLCNMVTATVAAVGFCMLLGTQNPTIQYAGTFLGAAGIYPTIPNTLSWASNNIEGIYKRGVIIGIVVGWGNLNGVVSSNIYIKGEKPKYYTGHGTVLAYLVVCLLGGTIFMYTMLRAENKRRLSGKRDNMHAGKSADDIWVAGDNRPDFIYTL</sequence>
<dbReference type="PANTHER" id="PTHR43791">
    <property type="entry name" value="PERMEASE-RELATED"/>
    <property type="match status" value="1"/>
</dbReference>
<dbReference type="OrthoDB" id="2962993at2759"/>
<dbReference type="PANTHER" id="PTHR43791:SF19">
    <property type="entry name" value="TRANSPORTER, PUTATIVE (AFU_ORTHOLOGUE AFUA_1G01812)-RELATED"/>
    <property type="match status" value="1"/>
</dbReference>
<evidence type="ECO:0000313" key="16">
    <source>
        <dbReference type="Proteomes" id="UP000282582"/>
    </source>
</evidence>
<evidence type="ECO:0000313" key="12">
    <source>
        <dbReference type="EMBL" id="RMY41151.1"/>
    </source>
</evidence>
<feature type="transmembrane region" description="Helical" evidence="7">
    <location>
        <begin position="61"/>
        <end position="78"/>
    </location>
</feature>
<feature type="transmembrane region" description="Helical" evidence="7">
    <location>
        <begin position="161"/>
        <end position="179"/>
    </location>
</feature>
<feature type="transmembrane region" description="Helical" evidence="7">
    <location>
        <begin position="418"/>
        <end position="439"/>
    </location>
</feature>
<evidence type="ECO:0000256" key="6">
    <source>
        <dbReference type="SAM" id="MobiDB-lite"/>
    </source>
</evidence>
<feature type="transmembrane region" description="Helical" evidence="7">
    <location>
        <begin position="451"/>
        <end position="472"/>
    </location>
</feature>
<dbReference type="GO" id="GO:0016020">
    <property type="term" value="C:membrane"/>
    <property type="evidence" value="ECO:0007669"/>
    <property type="project" value="UniProtKB-SubCell"/>
</dbReference>
<feature type="transmembrane region" description="Helical" evidence="7">
    <location>
        <begin position="224"/>
        <end position="246"/>
    </location>
</feature>
<dbReference type="AlphaFoldDB" id="A0A3M6ZDQ1"/>
<dbReference type="InterPro" id="IPR011701">
    <property type="entry name" value="MFS"/>
</dbReference>
<keyword evidence="3 7" id="KW-0812">Transmembrane</keyword>
<gene>
    <name evidence="12" type="ORF">D0866_00791</name>
    <name evidence="11" type="ORF">D0867_01438</name>
    <name evidence="10" type="ORF">D0868_02010</name>
    <name evidence="9" type="ORF">D0869_01881</name>
</gene>
<feature type="domain" description="Major facilitator superfamily (MFS) profile" evidence="8">
    <location>
        <begin position="65"/>
        <end position="475"/>
    </location>
</feature>
<proteinExistence type="predicted"/>
<dbReference type="Proteomes" id="UP000271337">
    <property type="component" value="Unassembled WGS sequence"/>
</dbReference>
<feature type="transmembrane region" description="Helical" evidence="7">
    <location>
        <begin position="299"/>
        <end position="322"/>
    </location>
</feature>
<comment type="caution">
    <text evidence="10">The sequence shown here is derived from an EMBL/GenBank/DDBJ whole genome shotgun (WGS) entry which is preliminary data.</text>
</comment>
<organism evidence="10 16">
    <name type="scientific">Hortaea werneckii</name>
    <name type="common">Black yeast</name>
    <name type="synonym">Cladosporium werneckii</name>
    <dbReference type="NCBI Taxonomy" id="91943"/>
    <lineage>
        <taxon>Eukaryota</taxon>
        <taxon>Fungi</taxon>
        <taxon>Dikarya</taxon>
        <taxon>Ascomycota</taxon>
        <taxon>Pezizomycotina</taxon>
        <taxon>Dothideomycetes</taxon>
        <taxon>Dothideomycetidae</taxon>
        <taxon>Mycosphaerellales</taxon>
        <taxon>Teratosphaeriaceae</taxon>
        <taxon>Hortaea</taxon>
    </lineage>
</organism>
<dbReference type="EMBL" id="QWIM01000039">
    <property type="protein sequence ID" value="RMY41151.1"/>
    <property type="molecule type" value="Genomic_DNA"/>
</dbReference>
<reference evidence="13 14" key="1">
    <citation type="journal article" date="2018" name="BMC Genomics">
        <title>Genomic evidence for intraspecific hybridization in a clonal and extremely halotolerant yeast.</title>
        <authorList>
            <person name="Gostincar C."/>
            <person name="Stajich J.E."/>
            <person name="Zupancic J."/>
            <person name="Zalar P."/>
            <person name="Gunde-Cimerman N."/>
        </authorList>
    </citation>
    <scope>NUCLEOTIDE SEQUENCE [LARGE SCALE GENOMIC DNA]</scope>
    <source>
        <strain evidence="12 14">EXF-6651</strain>
        <strain evidence="10 16">EXF-6654</strain>
        <strain evidence="9 15">EXF-6656</strain>
        <strain evidence="11 13">EXF-6669</strain>
    </source>
</reference>
<evidence type="ECO:0000313" key="9">
    <source>
        <dbReference type="EMBL" id="RMX88099.1"/>
    </source>
</evidence>
<evidence type="ECO:0000313" key="13">
    <source>
        <dbReference type="Proteomes" id="UP000271337"/>
    </source>
</evidence>
<feature type="transmembrane region" description="Helical" evidence="7">
    <location>
        <begin position="334"/>
        <end position="351"/>
    </location>
</feature>
<evidence type="ECO:0000256" key="1">
    <source>
        <dbReference type="ARBA" id="ARBA00004141"/>
    </source>
</evidence>